<keyword evidence="9" id="KW-1185">Reference proteome</keyword>
<feature type="compositionally biased region" description="Basic and acidic residues" evidence="5">
    <location>
        <begin position="1559"/>
        <end position="1640"/>
    </location>
</feature>
<dbReference type="Pfam" id="PF13086">
    <property type="entry name" value="AAA_11"/>
    <property type="match status" value="1"/>
</dbReference>
<dbReference type="InterPro" id="IPR045055">
    <property type="entry name" value="DNA2/NAM7-like"/>
</dbReference>
<feature type="region of interest" description="Disordered" evidence="5">
    <location>
        <begin position="1371"/>
        <end position="1443"/>
    </location>
</feature>
<sequence>MATVQDGDIDSLVSRICPDTDFFKRSKFTDKLVEHLTHVSVPAGWETCGYRLSEEHPTYKYHRRLLENFIDKQKLEDERQKSAGSTVTKTTPEVFFEQFKQFVKEGEQNGSFPEFCEQRKSALIDLFEENLKLSGVVIWKCTSNAGDCKVSVLIKVPYKAQYGHSGLIEHVIDVKNESLRGYDLEVGDIVEVTQCRRKEGVAMEPEVIKCYHRDQTEIESFLIFLVATEGSTTALTELVRCAALWEYVLELPKAQYTTSMAMQILSTVDKICSSAQRNMSHTVTNLVKKFQGSAFFKSFFPDFFNLITDCELNVLHFLHDQLSIFSLVQRILEHVITAFPAAGPHVLPMAKVLVYKLVDNSSDLETAKENGQAAIDFLTKLSSIIALEVPQGREEVQALQWKDVPLIPVVKEIHEPRLKTDDLPVIRQRGPYKSEEEYLNTYFRLLREECFYKLRKGIHDFVKNGYKCSSKDMTMYRVFLRGASLHHENSPTMMLLSLQYKNSESSKKNDEQLDQDFLLYGDLLCISLDGSFQKPIWGLVEGHISNQSIVKITLCDKANDLSEAEFITQMQEVTNRNDGAYMAQSHTFYQAFASAMEVLQCKDHVPFKEFLVYPKPHYFEPAEYLTDIKSPPDWEIIFDKESLKSQEKQSSYSPLKDLEVMRMNSNFKSKLDPTQLAAVELALKNKLVLIQGPPGTGKSFVGVAIVRLLLSMKVPQSHGPILVVTYKNHALNNFLEALAKKSSPDEKIVRVGNLPENADEKLKRLLLREVGRNWPQELYERKRSLTGKLWALQPRVRCAYQKLAFSSTFNANMFLEEASLDQISSLLQENEREPVDKEEMKTLLKEVTGGVDRGGHRSNARLLELVENALQHWLPAQEEFDKFVSDKQEIKPKSNVAVTLGKQKSKEDPEQENPSDFRDPLVEEKERLLALDKDICDEEDETIARNVANEDQEKRDSYCGTQERKLVCVDESKVIPYINLLDDVKVWDLEKEERVQLVYVLQSKFYKKACSEFLEVSRLYTERHHQLKELKNQHDIEVMKKCHVIGMTVTGATMRANLLADIKPSVMIVEEAAEILEAQLVAVIPPSVQHLIMIGDHKQLRPVVNFHRLKKHHNLDLSLFERLINCKLPYIQLGFQCRMRDEIVDLLRELKIYDNLQTKDERVKSNLLPPCVSSSMYFWNHASPEDESKNFHSLRNVVEAEKITEVAKTFCEKGGVPPSKITVLCSYRGQVAEIMKHFKQADKFALLSDIKVTTIDGFQGQENDIILISLVRSNKGKIGYLSSMNRLCVAISRARCGLYLFGNQVHLAKCSKNGWKVIRDFMRKKKLLGEAFPFCLSGDFRGDEYHGSPPTKDENRGSNITIHAQHVIVSGGDGSVNTINVGRENWPSGTTTPRRLEIPPPSSGKTPVHDPKSPSPSPGFSPPLMERSDMGADSNGVPLQGNGHDESVVVYFRSNEIPGVESDKDARLPIQETPAAEHASLSEMENMKDRPKQESGIPRKSTGNINPPVAGNESLPSDKDARRPTRETPEAQKSPESVEFKNMKERPVQESKNATSDSSGKEARRPTQESPEVEKLSPGSIKEEIMKEKPIQDLADEKRSEETAVKESEETPKKEDESRGHPVRHVYQEGDFKELVKETLAEETINQSGVETEDQSPEHIVQKTQGLSKLKEEGEDLRPLEDDECSDEKPLKTSTRRETESKGSPEEALPTQETMTAGKGPFEETGPEVGVKGHPTD</sequence>
<dbReference type="GO" id="GO:0016787">
    <property type="term" value="F:hydrolase activity"/>
    <property type="evidence" value="ECO:0007669"/>
    <property type="project" value="UniProtKB-KW"/>
</dbReference>
<evidence type="ECO:0000259" key="6">
    <source>
        <dbReference type="Pfam" id="PF13086"/>
    </source>
</evidence>
<proteinExistence type="predicted"/>
<keyword evidence="1" id="KW-0547">Nucleotide-binding</keyword>
<dbReference type="EMBL" id="CALNXJ010000013">
    <property type="protein sequence ID" value="CAH3113239.1"/>
    <property type="molecule type" value="Genomic_DNA"/>
</dbReference>
<feature type="region of interest" description="Disordered" evidence="5">
    <location>
        <begin position="894"/>
        <end position="919"/>
    </location>
</feature>
<dbReference type="InterPro" id="IPR041677">
    <property type="entry name" value="DNA2/NAM7_AAA_11"/>
</dbReference>
<gene>
    <name evidence="8" type="ORF">PMEA_00004858</name>
</gene>
<dbReference type="Proteomes" id="UP001159428">
    <property type="component" value="Unassembled WGS sequence"/>
</dbReference>
<dbReference type="SUPFAM" id="SSF52540">
    <property type="entry name" value="P-loop containing nucleoside triphosphate hydrolases"/>
    <property type="match status" value="1"/>
</dbReference>
<feature type="compositionally biased region" description="Basic and acidic residues" evidence="5">
    <location>
        <begin position="1687"/>
        <end position="1705"/>
    </location>
</feature>
<keyword evidence="3" id="KW-0347">Helicase</keyword>
<evidence type="ECO:0000256" key="4">
    <source>
        <dbReference type="ARBA" id="ARBA00022840"/>
    </source>
</evidence>
<dbReference type="Pfam" id="PF13087">
    <property type="entry name" value="AAA_12"/>
    <property type="match status" value="1"/>
</dbReference>
<feature type="compositionally biased region" description="Basic and acidic residues" evidence="5">
    <location>
        <begin position="1516"/>
        <end position="1530"/>
    </location>
</feature>
<dbReference type="InterPro" id="IPR041679">
    <property type="entry name" value="DNA2/NAM7-like_C"/>
</dbReference>
<dbReference type="Gene3D" id="3.40.50.300">
    <property type="entry name" value="P-loop containing nucleotide triphosphate hydrolases"/>
    <property type="match status" value="3"/>
</dbReference>
<dbReference type="GO" id="GO:0031048">
    <property type="term" value="P:regulatory ncRNA-mediated heterochromatin formation"/>
    <property type="evidence" value="ECO:0007669"/>
    <property type="project" value="TreeGrafter"/>
</dbReference>
<accession>A0AAU9WFS6</accession>
<dbReference type="GO" id="GO:0031380">
    <property type="term" value="C:nuclear RNA-directed RNA polymerase complex"/>
    <property type="evidence" value="ECO:0007669"/>
    <property type="project" value="TreeGrafter"/>
</dbReference>
<evidence type="ECO:0000256" key="3">
    <source>
        <dbReference type="ARBA" id="ARBA00022806"/>
    </source>
</evidence>
<evidence type="ECO:0000256" key="2">
    <source>
        <dbReference type="ARBA" id="ARBA00022801"/>
    </source>
</evidence>
<dbReference type="FunFam" id="3.40.50.300:FF:000326">
    <property type="entry name" value="P-loop containing nucleoside triphosphate hydrolase"/>
    <property type="match status" value="1"/>
</dbReference>
<dbReference type="GO" id="GO:0005524">
    <property type="term" value="F:ATP binding"/>
    <property type="evidence" value="ECO:0007669"/>
    <property type="project" value="UniProtKB-KW"/>
</dbReference>
<dbReference type="PANTHER" id="PTHR10887:SF341">
    <property type="entry name" value="NFX1-TYPE ZINC FINGER-CONTAINING PROTEIN 1"/>
    <property type="match status" value="1"/>
</dbReference>
<organism evidence="8 9">
    <name type="scientific">Pocillopora meandrina</name>
    <dbReference type="NCBI Taxonomy" id="46732"/>
    <lineage>
        <taxon>Eukaryota</taxon>
        <taxon>Metazoa</taxon>
        <taxon>Cnidaria</taxon>
        <taxon>Anthozoa</taxon>
        <taxon>Hexacorallia</taxon>
        <taxon>Scleractinia</taxon>
        <taxon>Astrocoeniina</taxon>
        <taxon>Pocilloporidae</taxon>
        <taxon>Pocillopora</taxon>
    </lineage>
</organism>
<feature type="compositionally biased region" description="Basic and acidic residues" evidence="5">
    <location>
        <begin position="1669"/>
        <end position="1680"/>
    </location>
</feature>
<feature type="region of interest" description="Disordered" evidence="5">
    <location>
        <begin position="1462"/>
        <end position="1737"/>
    </location>
</feature>
<dbReference type="GO" id="GO:0005694">
    <property type="term" value="C:chromosome"/>
    <property type="evidence" value="ECO:0007669"/>
    <property type="project" value="UniProtKB-ARBA"/>
</dbReference>
<evidence type="ECO:0000313" key="8">
    <source>
        <dbReference type="EMBL" id="CAH3113239.1"/>
    </source>
</evidence>
<dbReference type="PANTHER" id="PTHR10887">
    <property type="entry name" value="DNA2/NAM7 HELICASE FAMILY"/>
    <property type="match status" value="1"/>
</dbReference>
<reference evidence="8 9" key="1">
    <citation type="submission" date="2022-05" db="EMBL/GenBank/DDBJ databases">
        <authorList>
            <consortium name="Genoscope - CEA"/>
            <person name="William W."/>
        </authorList>
    </citation>
    <scope>NUCLEOTIDE SEQUENCE [LARGE SCALE GENOMIC DNA]</scope>
</reference>
<feature type="domain" description="DNA2/NAM7 helicase helicase" evidence="6">
    <location>
        <begin position="671"/>
        <end position="1104"/>
    </location>
</feature>
<evidence type="ECO:0000259" key="7">
    <source>
        <dbReference type="Pfam" id="PF13087"/>
    </source>
</evidence>
<evidence type="ECO:0000256" key="1">
    <source>
        <dbReference type="ARBA" id="ARBA00022741"/>
    </source>
</evidence>
<feature type="compositionally biased region" description="Basic and acidic residues" evidence="5">
    <location>
        <begin position="1536"/>
        <end position="1549"/>
    </location>
</feature>
<feature type="domain" description="DNA2/NAM7 helicase-like C-terminal" evidence="7">
    <location>
        <begin position="1115"/>
        <end position="1304"/>
    </location>
</feature>
<keyword evidence="4" id="KW-0067">ATP-binding</keyword>
<comment type="caution">
    <text evidence="8">The sequence shown here is derived from an EMBL/GenBank/DDBJ whole genome shotgun (WGS) entry which is preliminary data.</text>
</comment>
<protein>
    <submittedName>
        <fullName evidence="8">Uncharacterized protein</fullName>
    </submittedName>
</protein>
<name>A0AAU9WFS6_9CNID</name>
<dbReference type="InterPro" id="IPR047187">
    <property type="entry name" value="SF1_C_Upf1"/>
</dbReference>
<dbReference type="InterPro" id="IPR027417">
    <property type="entry name" value="P-loop_NTPase"/>
</dbReference>
<dbReference type="CDD" id="cd18808">
    <property type="entry name" value="SF1_C_Upf1"/>
    <property type="match status" value="1"/>
</dbReference>
<evidence type="ECO:0000313" key="9">
    <source>
        <dbReference type="Proteomes" id="UP001159428"/>
    </source>
</evidence>
<keyword evidence="2" id="KW-0378">Hydrolase</keyword>
<evidence type="ECO:0000256" key="5">
    <source>
        <dbReference type="SAM" id="MobiDB-lite"/>
    </source>
</evidence>
<dbReference type="GO" id="GO:0004386">
    <property type="term" value="F:helicase activity"/>
    <property type="evidence" value="ECO:0007669"/>
    <property type="project" value="UniProtKB-KW"/>
</dbReference>